<keyword evidence="17" id="KW-0407">Ion channel</keyword>
<evidence type="ECO:0000256" key="7">
    <source>
        <dbReference type="ARBA" id="ARBA00022692"/>
    </source>
</evidence>
<evidence type="ECO:0000256" key="13">
    <source>
        <dbReference type="ARBA" id="ARBA00023065"/>
    </source>
</evidence>
<keyword evidence="13" id="KW-0406">Ion transport</keyword>
<feature type="transmembrane region" description="Helical" evidence="26">
    <location>
        <begin position="577"/>
        <end position="602"/>
    </location>
</feature>
<feature type="transmembrane region" description="Helical" evidence="26">
    <location>
        <begin position="376"/>
        <end position="395"/>
    </location>
</feature>
<feature type="region of interest" description="Disordered" evidence="25">
    <location>
        <begin position="308"/>
        <end position="336"/>
    </location>
</feature>
<dbReference type="Pfam" id="PF00520">
    <property type="entry name" value="Ion_trans"/>
    <property type="match status" value="4"/>
</dbReference>
<feature type="transmembrane region" description="Helical" evidence="26">
    <location>
        <begin position="407"/>
        <end position="427"/>
    </location>
</feature>
<feature type="compositionally biased region" description="Pro residues" evidence="25">
    <location>
        <begin position="2305"/>
        <end position="2338"/>
    </location>
</feature>
<evidence type="ECO:0000256" key="3">
    <source>
        <dbReference type="ARBA" id="ARBA00022475"/>
    </source>
</evidence>
<evidence type="ECO:0000256" key="5">
    <source>
        <dbReference type="ARBA" id="ARBA00022568"/>
    </source>
</evidence>
<dbReference type="EMBL" id="VOFY01000015">
    <property type="protein sequence ID" value="KAA8584986.1"/>
    <property type="molecule type" value="Genomic_DNA"/>
</dbReference>
<feature type="compositionally biased region" description="Basic residues" evidence="25">
    <location>
        <begin position="2082"/>
        <end position="2095"/>
    </location>
</feature>
<evidence type="ECO:0000256" key="11">
    <source>
        <dbReference type="ARBA" id="ARBA00022882"/>
    </source>
</evidence>
<evidence type="ECO:0000256" key="6">
    <source>
        <dbReference type="ARBA" id="ARBA00022673"/>
    </source>
</evidence>
<dbReference type="FunFam" id="1.20.120.350:FF:000011">
    <property type="entry name" value="Voltage-dependent N-type calcium channel subunit alpha"/>
    <property type="match status" value="1"/>
</dbReference>
<dbReference type="InterPro" id="IPR002077">
    <property type="entry name" value="VDCCAlpha1"/>
</dbReference>
<name>A0A5J5CWC8_9PERO</name>
<dbReference type="PRINTS" id="PR00167">
    <property type="entry name" value="CACHANNEL"/>
</dbReference>
<dbReference type="InterPro" id="IPR005821">
    <property type="entry name" value="Ion_trans_dom"/>
</dbReference>
<dbReference type="SMART" id="SM01062">
    <property type="entry name" value="Ca_chan_IQ"/>
    <property type="match status" value="1"/>
</dbReference>
<feature type="region of interest" description="Disordered" evidence="25">
    <location>
        <begin position="1035"/>
        <end position="1068"/>
    </location>
</feature>
<keyword evidence="11 23" id="KW-0851">Voltage-gated channel</keyword>
<feature type="non-terminal residue" evidence="29">
    <location>
        <position position="2422"/>
    </location>
</feature>
<dbReference type="Pfam" id="PF08763">
    <property type="entry name" value="Ca_chan_IQ"/>
    <property type="match status" value="1"/>
</dbReference>
<reference evidence="29 30" key="1">
    <citation type="submission" date="2019-08" db="EMBL/GenBank/DDBJ databases">
        <title>A chromosome-level genome assembly, high-density linkage maps, and genome scans reveal the genomic architecture of hybrid incompatibilities underlying speciation via character displacement in darters (Percidae: Etheostominae).</title>
        <authorList>
            <person name="Moran R.L."/>
            <person name="Catchen J.M."/>
            <person name="Fuller R.C."/>
        </authorList>
    </citation>
    <scope>NUCLEOTIDE SEQUENCE [LARGE SCALE GENOMIC DNA]</scope>
    <source>
        <strain evidence="29">EspeVRDwgs_2016</strain>
        <tissue evidence="29">Muscle</tissue>
    </source>
</reference>
<feature type="binding site" evidence="22">
    <location>
        <position position="214"/>
    </location>
    <ligand>
        <name>Ca(2+)</name>
        <dbReference type="ChEBI" id="CHEBI:29108"/>
    </ligand>
</feature>
<evidence type="ECO:0000256" key="8">
    <source>
        <dbReference type="ARBA" id="ARBA00022723"/>
    </source>
</evidence>
<dbReference type="GO" id="GO:0008331">
    <property type="term" value="F:high voltage-gated calcium channel activity"/>
    <property type="evidence" value="ECO:0007669"/>
    <property type="project" value="TreeGrafter"/>
</dbReference>
<dbReference type="PANTHER" id="PTHR45628:SF3">
    <property type="entry name" value="VOLTAGE-DEPENDENT P_Q-TYPE CALCIUM CHANNEL SUBUNIT ALPHA-1A"/>
    <property type="match status" value="1"/>
</dbReference>
<feature type="compositionally biased region" description="Basic and acidic residues" evidence="25">
    <location>
        <begin position="712"/>
        <end position="732"/>
    </location>
</feature>
<keyword evidence="30" id="KW-1185">Reference proteome</keyword>
<keyword evidence="10 22" id="KW-0106">Calcium</keyword>
<feature type="compositionally biased region" description="Basic and acidic residues" evidence="25">
    <location>
        <begin position="784"/>
        <end position="794"/>
    </location>
</feature>
<feature type="compositionally biased region" description="Basic residues" evidence="25">
    <location>
        <begin position="795"/>
        <end position="806"/>
    </location>
</feature>
<dbReference type="Gene3D" id="1.10.287.70">
    <property type="match status" value="4"/>
</dbReference>
<feature type="compositionally biased region" description="Basic and acidic residues" evidence="25">
    <location>
        <begin position="2069"/>
        <end position="2081"/>
    </location>
</feature>
<feature type="region of interest" description="Disordered" evidence="25">
    <location>
        <begin position="1186"/>
        <end position="1217"/>
    </location>
</feature>
<dbReference type="GO" id="GO:0005891">
    <property type="term" value="C:voltage-gated calcium channel complex"/>
    <property type="evidence" value="ECO:0007669"/>
    <property type="project" value="InterPro"/>
</dbReference>
<keyword evidence="7 26" id="KW-0812">Transmembrane</keyword>
<comment type="similarity">
    <text evidence="19">Belongs to the calcium channel alpha-1 subunit (TC 1.A.1.11) family. CACNA1A subfamily.</text>
</comment>
<evidence type="ECO:0000256" key="27">
    <source>
        <dbReference type="SAM" id="SignalP"/>
    </source>
</evidence>
<evidence type="ECO:0000256" key="26">
    <source>
        <dbReference type="SAM" id="Phobius"/>
    </source>
</evidence>
<evidence type="ECO:0000256" key="9">
    <source>
        <dbReference type="ARBA" id="ARBA00022737"/>
    </source>
</evidence>
<dbReference type="Pfam" id="PF16905">
    <property type="entry name" value="GPHH"/>
    <property type="match status" value="1"/>
</dbReference>
<feature type="signal peptide" evidence="27">
    <location>
        <begin position="1"/>
        <end position="16"/>
    </location>
</feature>
<feature type="compositionally biased region" description="Low complexity" evidence="25">
    <location>
        <begin position="733"/>
        <end position="742"/>
    </location>
</feature>
<dbReference type="InterPro" id="IPR027359">
    <property type="entry name" value="Volt_channel_dom_sf"/>
</dbReference>
<keyword evidence="5 23" id="KW-0109">Calcium transport</keyword>
<feature type="region of interest" description="Disordered" evidence="25">
    <location>
        <begin position="765"/>
        <end position="922"/>
    </location>
</feature>
<feature type="transmembrane region" description="Helical" evidence="26">
    <location>
        <begin position="1129"/>
        <end position="1150"/>
    </location>
</feature>
<evidence type="ECO:0000256" key="15">
    <source>
        <dbReference type="ARBA" id="ARBA00023157"/>
    </source>
</evidence>
<feature type="compositionally biased region" description="Pro residues" evidence="25">
    <location>
        <begin position="2202"/>
        <end position="2234"/>
    </location>
</feature>
<feature type="compositionally biased region" description="Basic and acidic residues" evidence="25">
    <location>
        <begin position="2096"/>
        <end position="2151"/>
    </location>
</feature>
<organism evidence="29 30">
    <name type="scientific">Etheostoma spectabile</name>
    <name type="common">orangethroat darter</name>
    <dbReference type="NCBI Taxonomy" id="54343"/>
    <lineage>
        <taxon>Eukaryota</taxon>
        <taxon>Metazoa</taxon>
        <taxon>Chordata</taxon>
        <taxon>Craniata</taxon>
        <taxon>Vertebrata</taxon>
        <taxon>Euteleostomi</taxon>
        <taxon>Actinopterygii</taxon>
        <taxon>Neopterygii</taxon>
        <taxon>Teleostei</taxon>
        <taxon>Neoteleostei</taxon>
        <taxon>Acanthomorphata</taxon>
        <taxon>Eupercaria</taxon>
        <taxon>Perciformes</taxon>
        <taxon>Percoidei</taxon>
        <taxon>Percidae</taxon>
        <taxon>Etheostomatinae</taxon>
        <taxon>Etheostoma</taxon>
    </lineage>
</organism>
<feature type="chain" id="PRO_5023943719" description="Voltage-dependent P/Q-type calcium channel subunit alpha-1A" evidence="27">
    <location>
        <begin position="17"/>
        <end position="2422"/>
    </location>
</feature>
<comment type="catalytic activity">
    <reaction evidence="18">
        <text>Ca(2+)(in) = Ca(2+)(out)</text>
        <dbReference type="Rhea" id="RHEA:29671"/>
        <dbReference type="ChEBI" id="CHEBI:29108"/>
    </reaction>
</comment>
<feature type="transmembrane region" description="Helical" evidence="26">
    <location>
        <begin position="1257"/>
        <end position="1279"/>
    </location>
</feature>
<feature type="region of interest" description="Disordered" evidence="25">
    <location>
        <begin position="1987"/>
        <end position="2422"/>
    </location>
</feature>
<evidence type="ECO:0000256" key="18">
    <source>
        <dbReference type="ARBA" id="ARBA00036634"/>
    </source>
</evidence>
<feature type="compositionally biased region" description="Polar residues" evidence="25">
    <location>
        <begin position="2355"/>
        <end position="2367"/>
    </location>
</feature>
<accession>A0A5J5CWC8</accession>
<dbReference type="FunFam" id="1.20.120.350:FF:000015">
    <property type="entry name" value="Voltage-dependent N-type calcium channel subunit alpha"/>
    <property type="match status" value="1"/>
</dbReference>
<dbReference type="GO" id="GO:0045202">
    <property type="term" value="C:synapse"/>
    <property type="evidence" value="ECO:0007669"/>
    <property type="project" value="GOC"/>
</dbReference>
<feature type="transmembrane region" description="Helical" evidence="26">
    <location>
        <begin position="233"/>
        <end position="255"/>
    </location>
</feature>
<keyword evidence="4" id="KW-0597">Phosphoprotein</keyword>
<evidence type="ECO:0000256" key="2">
    <source>
        <dbReference type="ARBA" id="ARBA00022448"/>
    </source>
</evidence>
<proteinExistence type="inferred from homology"/>
<feature type="transmembrane region" description="Helical" evidence="26">
    <location>
        <begin position="38"/>
        <end position="57"/>
    </location>
</feature>
<keyword evidence="8 22" id="KW-0479">Metal-binding</keyword>
<keyword evidence="3" id="KW-1003">Cell membrane</keyword>
<feature type="transmembrane region" description="Helical" evidence="26">
    <location>
        <begin position="1696"/>
        <end position="1720"/>
    </location>
</feature>
<evidence type="ECO:0000256" key="14">
    <source>
        <dbReference type="ARBA" id="ARBA00023136"/>
    </source>
</evidence>
<feature type="domain" description="EF-hand" evidence="28">
    <location>
        <begin position="1736"/>
        <end position="1771"/>
    </location>
</feature>
<dbReference type="FunFam" id="1.10.238.10:FF:000063">
    <property type="entry name" value="Voltage-dependent N-type calcium channel subunit alpha"/>
    <property type="match status" value="1"/>
</dbReference>
<dbReference type="PROSITE" id="PS50222">
    <property type="entry name" value="EF_HAND_2"/>
    <property type="match status" value="1"/>
</dbReference>
<feature type="transmembrane region" description="Helical" evidence="26">
    <location>
        <begin position="120"/>
        <end position="143"/>
    </location>
</feature>
<dbReference type="GO" id="GO:0007268">
    <property type="term" value="P:chemical synaptic transmission"/>
    <property type="evidence" value="ECO:0007669"/>
    <property type="project" value="TreeGrafter"/>
</dbReference>
<dbReference type="Proteomes" id="UP000327493">
    <property type="component" value="Chromosome 15"/>
</dbReference>
<keyword evidence="6 23" id="KW-0107">Calcium channel</keyword>
<evidence type="ECO:0000313" key="29">
    <source>
        <dbReference type="EMBL" id="KAA8584986.1"/>
    </source>
</evidence>
<feature type="transmembrane region" description="Helical" evidence="26">
    <location>
        <begin position="200"/>
        <end position="221"/>
    </location>
</feature>
<keyword evidence="12 26" id="KW-1133">Transmembrane helix</keyword>
<evidence type="ECO:0000256" key="22">
    <source>
        <dbReference type="PIRSR" id="PIRSR602077-1"/>
    </source>
</evidence>
<feature type="transmembrane region" description="Helical" evidence="26">
    <location>
        <begin position="69"/>
        <end position="87"/>
    </location>
</feature>
<feature type="compositionally biased region" description="Polar residues" evidence="25">
    <location>
        <begin position="2015"/>
        <end position="2025"/>
    </location>
</feature>
<evidence type="ECO:0000259" key="28">
    <source>
        <dbReference type="PROSITE" id="PS50222"/>
    </source>
</evidence>
<comment type="caution">
    <text evidence="29">The sequence shown here is derived from an EMBL/GenBank/DDBJ whole genome shotgun (WGS) entry which is preliminary data.</text>
</comment>
<keyword evidence="16" id="KW-0325">Glycoprotein</keyword>
<feature type="compositionally biased region" description="Gly residues" evidence="25">
    <location>
        <begin position="2255"/>
        <end position="2264"/>
    </location>
</feature>
<evidence type="ECO:0000256" key="23">
    <source>
        <dbReference type="RuleBase" id="RU003808"/>
    </source>
</evidence>
<protein>
    <recommendedName>
        <fullName evidence="20">Voltage-dependent P/Q-type calcium channel subunit alpha-1A</fullName>
    </recommendedName>
    <alternativeName>
        <fullName evidence="21">Voltage-gated calcium channel subunit alpha Cav2.1</fullName>
    </alternativeName>
</protein>
<keyword evidence="14 26" id="KW-0472">Membrane</keyword>
<feature type="transmembrane region" description="Helical" evidence="26">
    <location>
        <begin position="502"/>
        <end position="524"/>
    </location>
</feature>
<feature type="transmembrane region" description="Helical" evidence="26">
    <location>
        <begin position="1090"/>
        <end position="1109"/>
    </location>
</feature>
<dbReference type="InterPro" id="IPR031649">
    <property type="entry name" value="GPHH_dom"/>
</dbReference>
<dbReference type="GO" id="GO:0043025">
    <property type="term" value="C:neuronal cell body"/>
    <property type="evidence" value="ECO:0007669"/>
    <property type="project" value="TreeGrafter"/>
</dbReference>
<dbReference type="SUPFAM" id="SSF81324">
    <property type="entry name" value="Voltage-gated potassium channels"/>
    <property type="match status" value="4"/>
</dbReference>
<dbReference type="Gene3D" id="1.10.238.10">
    <property type="entry name" value="EF-hand"/>
    <property type="match status" value="1"/>
</dbReference>
<keyword evidence="9" id="KW-0677">Repeat</keyword>
<dbReference type="Gene3D" id="6.10.250.2500">
    <property type="match status" value="1"/>
</dbReference>
<evidence type="ECO:0000256" key="25">
    <source>
        <dbReference type="SAM" id="MobiDB-lite"/>
    </source>
</evidence>
<dbReference type="Gene3D" id="1.20.120.350">
    <property type="entry name" value="Voltage-gated potassium channels. Chain C"/>
    <property type="match status" value="4"/>
</dbReference>
<feature type="coiled-coil region" evidence="24">
    <location>
        <begin position="598"/>
        <end position="625"/>
    </location>
</feature>
<evidence type="ECO:0000256" key="12">
    <source>
        <dbReference type="ARBA" id="ARBA00022989"/>
    </source>
</evidence>
<feature type="compositionally biased region" description="Gly residues" evidence="25">
    <location>
        <begin position="768"/>
        <end position="779"/>
    </location>
</feature>
<evidence type="ECO:0000313" key="30">
    <source>
        <dbReference type="Proteomes" id="UP000327493"/>
    </source>
</evidence>
<gene>
    <name evidence="29" type="ORF">FQN60_003680</name>
</gene>
<evidence type="ECO:0000256" key="20">
    <source>
        <dbReference type="ARBA" id="ARBA00039688"/>
    </source>
</evidence>
<dbReference type="InterPro" id="IPR050599">
    <property type="entry name" value="VDCC_alpha-1_subunit"/>
</dbReference>
<dbReference type="GO" id="GO:0005509">
    <property type="term" value="F:calcium ion binding"/>
    <property type="evidence" value="ECO:0007669"/>
    <property type="project" value="InterPro"/>
</dbReference>
<feature type="compositionally biased region" description="Basic and acidic residues" evidence="25">
    <location>
        <begin position="1987"/>
        <end position="2004"/>
    </location>
</feature>
<feature type="transmembrane region" description="Helical" evidence="26">
    <location>
        <begin position="1572"/>
        <end position="1590"/>
    </location>
</feature>
<dbReference type="FunFam" id="1.20.120.350:FF:000001">
    <property type="entry name" value="Voltage-dependent L-type calcium channel subunit alpha"/>
    <property type="match status" value="1"/>
</dbReference>
<feature type="compositionally biased region" description="Low complexity" evidence="25">
    <location>
        <begin position="2155"/>
        <end position="2173"/>
    </location>
</feature>
<evidence type="ECO:0000256" key="16">
    <source>
        <dbReference type="ARBA" id="ARBA00023180"/>
    </source>
</evidence>
<dbReference type="InterPro" id="IPR014873">
    <property type="entry name" value="VDCC_a1su_IQ"/>
</dbReference>
<feature type="transmembrane region" description="Helical" evidence="26">
    <location>
        <begin position="1478"/>
        <end position="1504"/>
    </location>
</feature>
<feature type="region of interest" description="Disordered" evidence="25">
    <location>
        <begin position="695"/>
        <end position="745"/>
    </location>
</feature>
<evidence type="ECO:0000256" key="24">
    <source>
        <dbReference type="SAM" id="Coils"/>
    </source>
</evidence>
<feature type="binding site" evidence="22">
    <location>
        <position position="1341"/>
    </location>
    <ligand>
        <name>Ca(2+)</name>
        <dbReference type="ChEBI" id="CHEBI:29108"/>
    </ligand>
</feature>
<dbReference type="FunFam" id="1.20.120.350:FF:000013">
    <property type="entry name" value="Voltage-dependent N-type calcium channel subunit alpha"/>
    <property type="match status" value="1"/>
</dbReference>
<feature type="compositionally biased region" description="Basic residues" evidence="25">
    <location>
        <begin position="2241"/>
        <end position="2250"/>
    </location>
</feature>
<feature type="compositionally biased region" description="Polar residues" evidence="25">
    <location>
        <begin position="2058"/>
        <end position="2067"/>
    </location>
</feature>
<dbReference type="InterPro" id="IPR002048">
    <property type="entry name" value="EF_hand_dom"/>
</dbReference>
<sequence length="2422" mass="272740">MILATIIANCIVLALEQHLPDGDKTPLSERLDDTEPYFIGIFCFESGIKILALGFAFHKNSYLRNGWNVMDFVVVLTGILSTVGSDFDLRTLRAVRVLRPLKLVSGIPSLQVVLKSIMKAMIPLLQIGLLLFFAILMFAIIGLEFYMGKFHTTCFDNHTGEIREEFPCGTEPPSRLCPEGTMCRQYWLGPNYGITQFDNILFAILTVFQCITMEGWTDLLYYSNDASGSAWNWMYFIPLIIIGSFFMLNLVLGVLSGEFAKERERVENRSEFMKLRRQQQIERELNGYLEWICKAEEVILADDDNENDYDGSRRRATKNHKSKAELLNPEDGEGDLSVGSPFARASLKSSKLEGSDFKRRERRLRFLIRHVVKSQAFYWTVLCLVGLNTMCVAVVHYDQPDPLSDFLYFAELIFLGIFLTEMCVKMYGLGKQAYLNSSFNCFDCIVICGSIFEVLWSIIQPGTSFGISVLRALRLLRIFKVTKYWASLRNLVVSLLNSMKSIISLLFLLFLFIVVFALLGMQLFGGQFNFENGTPPTNFDTFPAAIMTVFQILTGEDWNMVMYDGIKSQGGVNKGMAFSVFFIVLTLFGNYTLLNVFLAIAVDNLANAQELTKDEQEEEEAASQKIALQKAKEVAEVSPLSAANLSIAAKEQQKNNNKGINKSVWEQRTKELRRQTLVSSREALYNELDPDERWKARTGREEQNNVNFSRHIRPDMKTHLDRPLVVDPHENRNNNTNKTTANSSDLCFSQQHPADELQRQTRLHEHGGQVGGGGGGGSGPVRAPLERGESTESRRSRKGEHHHSTSHVRLDATVIPGPGSEERPSRRHHHTRSGSRGGGQSEHRKPRSHRKSADDGEDGGGGAGKTGRHKNKGVDRGGEGGEQEGAGDANERRPRRNRHGNQTDGEGKKMCQHRRKDCSVPNLSTTRPIQKILSRQDSQYSEDMDNLMNTKLVSGSTPPSEVHPYSVANHTVAPGFGSALHLANSGTHGSLVTLDSYGSIAHHRTNSVIRLPHPDYTAVDMPIFPSTNAILQVNKNANTEPLPAKEDKDDDDDDEKRREGGPRPMPPYSSMFILSTTNPFRRACHYICTLSYFEMTILLVIAMSSMALAAEDPVWPESPRNNVLRYFDYVFTGVFTFEMLIKMVDLGLVLHQGSYFRDLWNILDFIVVSGALVAFAFTPAISKPLHRPPTSQHVKKSSIPFLSPSSPPCERGSSKGKDISTIKSLRVLRVLRPLKTIKRLPKLKAVFDCVVNSLKNVLNILIVYLLFMFIFAVVAVQLFKGRFFYCTDESKEFERDCRGEYLVYERDNEVKAQKREWKKYDFHYDNVAWALLTLFTVSTGEGWPQVLKHSVDATYENQGPSPGYRMEMSIFYVVYFVVFPFFFVNIFVALIIITFQEQGDKMMEDYSLEKNERACIDFAINARPLTRHMPKNKLSFQYRMWEFVVSPPFEYTIMAMIALNTIVLMMKYDGASDTYEAVLVNLNIVFTSLFSMECVLKIIAFGVLNYFKDAWNIFDCVTVLGSITDILVTELGNNFINLSFLRLFRAARLIKLLRQGETIRILLWTFVQSFKALPYVCLLIAMLFFIYAIIGMQDNDDDEEKDEGKENEDDYNSHKDFVYNERRRIMELFGNIAIEEEGESAINQHNNFRTFVQALMLLFRSATGEAWHEIMLSCLGSKECDPLAGNPEPECGSQFAYLYFVSFIFFCSFLMLNLFVAVIMDNFEYLTRDSSILGPHHLDEYVRIWAEYDPAACGRISCREMYDMLRHMCPPLGLGKRCPARVAYKRLLRMDLPVADDNTVHFNSTLMALIRTALDIKIAKGTEELRKEMMAIWPNLSQKTLDLLVTPHKSATDLTVGKIYAAMMIMEYYRQSKIKRSQALRDEQIQGIVLIQSPNWNRTPLLFQRVEPPSPTQDGGPGHNNALPPPETTETVNGLPVEGGVPESHSWVTARAQEMSQKVGSWSPEGHPEDGLGSMTNSQTVEMREMGQDGYSDTEHFPPMEGHGRAASMPRLPGDNQTINDSSPMKRSASSLGHSRSGRGHRDKGGADDYNMECLGTDLSTTTQSGDLTAKDKDRDRDRGRSKDRKHHHHHHHHHGSVDKERYVAERGGEFGHRHSRDREHDREREREKDRRWSRSPSEGREGREGRECMTHRQGSSSVSGSPVPSTSGTSTPRRGRRQLPQTPATPRPHVTYSPVVRKAMPTPPGGPQGRPPAPAPRHFSPEPPQGQGPPPAGLPLAHHGTTRQGHHPPPRWGDSGGGGGSMEGDGCFYNQDYQDYEPHHEPPAYEQNPMQGSSPHPHAVANHPLPPPPQPQPHNPHPPPQPHPVNNPHPHPPPHPQPSRTSPRTAGHAPPPTTALTGPVQGQMQPAAQRRLPNGYRSSSPSTHLHGPQHTGPHKVPPPAGHPRGPRKGLHEPYSETEDDD</sequence>
<dbReference type="GO" id="GO:0098703">
    <property type="term" value="P:calcium ion import across plasma membrane"/>
    <property type="evidence" value="ECO:0007669"/>
    <property type="project" value="TreeGrafter"/>
</dbReference>
<dbReference type="PANTHER" id="PTHR45628">
    <property type="entry name" value="VOLTAGE-DEPENDENT CALCIUM CHANNEL TYPE A SUBUNIT ALPHA-1"/>
    <property type="match status" value="1"/>
</dbReference>
<keyword evidence="24" id="KW-0175">Coiled coil</keyword>
<evidence type="ECO:0000256" key="21">
    <source>
        <dbReference type="ARBA" id="ARBA00041622"/>
    </source>
</evidence>
<evidence type="ECO:0000256" key="1">
    <source>
        <dbReference type="ARBA" id="ARBA00004651"/>
    </source>
</evidence>
<evidence type="ECO:0000256" key="10">
    <source>
        <dbReference type="ARBA" id="ARBA00022837"/>
    </source>
</evidence>
<feature type="binding site" evidence="22">
    <location>
        <position position="556"/>
    </location>
    <ligand>
        <name>Ca(2+)</name>
        <dbReference type="ChEBI" id="CHEBI:29108"/>
    </ligand>
</feature>
<feature type="transmembrane region" description="Helical" evidence="26">
    <location>
        <begin position="1370"/>
        <end position="1395"/>
    </location>
</feature>
<evidence type="ECO:0000256" key="4">
    <source>
        <dbReference type="ARBA" id="ARBA00022553"/>
    </source>
</evidence>
<keyword evidence="27" id="KW-0732">Signal</keyword>
<keyword evidence="2" id="KW-0813">Transport</keyword>
<evidence type="ECO:0000256" key="19">
    <source>
        <dbReference type="ARBA" id="ARBA00037936"/>
    </source>
</evidence>
<dbReference type="FunFam" id="1.10.287.70:FF:000025">
    <property type="entry name" value="Voltage-dependent R-type calcium channel subunit alpha"/>
    <property type="match status" value="1"/>
</dbReference>
<feature type="transmembrane region" description="Helical" evidence="26">
    <location>
        <begin position="1449"/>
        <end position="1466"/>
    </location>
</feature>
<feature type="transmembrane region" description="Helical" evidence="26">
    <location>
        <begin position="1162"/>
        <end position="1181"/>
    </location>
</feature>
<evidence type="ECO:0000256" key="17">
    <source>
        <dbReference type="ARBA" id="ARBA00023303"/>
    </source>
</evidence>
<keyword evidence="15" id="KW-1015">Disulfide bond</keyword>
<feature type="region of interest" description="Disordered" evidence="25">
    <location>
        <begin position="1904"/>
        <end position="1975"/>
    </location>
</feature>
<comment type="subcellular location">
    <subcellularLocation>
        <location evidence="1">Cell membrane</location>
        <topology evidence="1">Multi-pass membrane protein</topology>
    </subcellularLocation>
    <subcellularLocation>
        <location evidence="23">Membrane</location>
        <topology evidence="23">Multi-pass membrane protein</topology>
    </subcellularLocation>
</comment>